<reference evidence="1 2" key="1">
    <citation type="submission" date="2020-08" db="EMBL/GenBank/DDBJ databases">
        <authorList>
            <person name="Koutsovoulos G."/>
            <person name="Danchin GJ E."/>
        </authorList>
    </citation>
    <scope>NUCLEOTIDE SEQUENCE [LARGE SCALE GENOMIC DNA]</scope>
</reference>
<protein>
    <submittedName>
        <fullName evidence="1">Uncharacterized protein</fullName>
    </submittedName>
</protein>
<comment type="caution">
    <text evidence="1">The sequence shown here is derived from an EMBL/GenBank/DDBJ whole genome shotgun (WGS) entry which is preliminary data.</text>
</comment>
<dbReference type="Proteomes" id="UP000580250">
    <property type="component" value="Unassembled WGS sequence"/>
</dbReference>
<dbReference type="OrthoDB" id="16464at2759"/>
<accession>A0A6V7WQ31</accession>
<evidence type="ECO:0000313" key="1">
    <source>
        <dbReference type="EMBL" id="CAD2189107.1"/>
    </source>
</evidence>
<dbReference type="AlphaFoldDB" id="A0A6V7WQ31"/>
<gene>
    <name evidence="1" type="ORF">MENT_LOCUS41806</name>
</gene>
<name>A0A6V7WQ31_MELEN</name>
<dbReference type="EMBL" id="CAJEWN010000732">
    <property type="protein sequence ID" value="CAD2189107.1"/>
    <property type="molecule type" value="Genomic_DNA"/>
</dbReference>
<organism evidence="1 2">
    <name type="scientific">Meloidogyne enterolobii</name>
    <name type="common">Root-knot nematode worm</name>
    <name type="synonym">Meloidogyne mayaguensis</name>
    <dbReference type="NCBI Taxonomy" id="390850"/>
    <lineage>
        <taxon>Eukaryota</taxon>
        <taxon>Metazoa</taxon>
        <taxon>Ecdysozoa</taxon>
        <taxon>Nematoda</taxon>
        <taxon>Chromadorea</taxon>
        <taxon>Rhabditida</taxon>
        <taxon>Tylenchina</taxon>
        <taxon>Tylenchomorpha</taxon>
        <taxon>Tylenchoidea</taxon>
        <taxon>Meloidogynidae</taxon>
        <taxon>Meloidogyninae</taxon>
        <taxon>Meloidogyne</taxon>
    </lineage>
</organism>
<sequence length="209" mass="24710">MNIQIGLVMETTELICNQNVFLEFEALASLKSMEKSEIYFFEIGRIGGDEEIFNFTRLLLFSNVKLDEQQKQQAIQSFSSLQNDFFNENTKCVWSSEEKVNDDKIEKEILENWPSHLIIFFRKEKENEEEEKLPGEVGGPSNLKNIICSNLFSPWLLKQVCSEFRINFVEFPQQKSFEKMKMNMEEVKNRKEIVNFFEKKLENLMKMEG</sequence>
<evidence type="ECO:0000313" key="2">
    <source>
        <dbReference type="Proteomes" id="UP000580250"/>
    </source>
</evidence>
<proteinExistence type="predicted"/>